<feature type="transmembrane region" description="Helical" evidence="1">
    <location>
        <begin position="80"/>
        <end position="107"/>
    </location>
</feature>
<name>A0A4R8DNX9_9BACT</name>
<keyword evidence="1" id="KW-0812">Transmembrane</keyword>
<evidence type="ECO:0000313" key="3">
    <source>
        <dbReference type="Proteomes" id="UP000294498"/>
    </source>
</evidence>
<dbReference type="RefSeq" id="WP_133990720.1">
    <property type="nucleotide sequence ID" value="NZ_SODV01000001.1"/>
</dbReference>
<comment type="caution">
    <text evidence="2">The sequence shown here is derived from an EMBL/GenBank/DDBJ whole genome shotgun (WGS) entry which is preliminary data.</text>
</comment>
<evidence type="ECO:0000256" key="1">
    <source>
        <dbReference type="SAM" id="Phobius"/>
    </source>
</evidence>
<feature type="transmembrane region" description="Helical" evidence="1">
    <location>
        <begin position="119"/>
        <end position="136"/>
    </location>
</feature>
<feature type="transmembrane region" description="Helical" evidence="1">
    <location>
        <begin position="189"/>
        <end position="207"/>
    </location>
</feature>
<organism evidence="2 3">
    <name type="scientific">Dinghuibacter silviterrae</name>
    <dbReference type="NCBI Taxonomy" id="1539049"/>
    <lineage>
        <taxon>Bacteria</taxon>
        <taxon>Pseudomonadati</taxon>
        <taxon>Bacteroidota</taxon>
        <taxon>Chitinophagia</taxon>
        <taxon>Chitinophagales</taxon>
        <taxon>Chitinophagaceae</taxon>
        <taxon>Dinghuibacter</taxon>
    </lineage>
</organism>
<gene>
    <name evidence="2" type="ORF">EDB95_0764</name>
</gene>
<reference evidence="2 3" key="1">
    <citation type="submission" date="2019-03" db="EMBL/GenBank/DDBJ databases">
        <title>Genomic Encyclopedia of Type Strains, Phase IV (KMG-IV): sequencing the most valuable type-strain genomes for metagenomic binning, comparative biology and taxonomic classification.</title>
        <authorList>
            <person name="Goeker M."/>
        </authorList>
    </citation>
    <scope>NUCLEOTIDE SEQUENCE [LARGE SCALE GENOMIC DNA]</scope>
    <source>
        <strain evidence="2 3">DSM 100059</strain>
    </source>
</reference>
<feature type="transmembrane region" description="Helical" evidence="1">
    <location>
        <begin position="148"/>
        <end position="169"/>
    </location>
</feature>
<sequence length="227" mass="26398">MMTLTTAQIDRLFDLCREKGIDYYDIQVELVDHLAAAIEARPAVPFETALSEATKGFGYRGFGTMVKTRRKQLTAQYRRMFWSMFVAYFNWPKVMLTLLLLTVFYVLPFYLPLIVLKHVNAAAAIYLIAFELFIWWKQKRQCPAPRRPLLMLKLYPVSFTSAIMLNLYLNVFKGFRWLDGDGSFTLLTYRFFCIAYVLMLAIMLAFYDTKAKLSSLAIEKYPGAFTV</sequence>
<keyword evidence="1" id="KW-1133">Transmembrane helix</keyword>
<dbReference type="Proteomes" id="UP000294498">
    <property type="component" value="Unassembled WGS sequence"/>
</dbReference>
<dbReference type="AlphaFoldDB" id="A0A4R8DNX9"/>
<dbReference type="EMBL" id="SODV01000001">
    <property type="protein sequence ID" value="TDW99753.1"/>
    <property type="molecule type" value="Genomic_DNA"/>
</dbReference>
<keyword evidence="1" id="KW-0472">Membrane</keyword>
<dbReference type="OrthoDB" id="662673at2"/>
<keyword evidence="3" id="KW-1185">Reference proteome</keyword>
<accession>A0A4R8DNX9</accession>
<protein>
    <submittedName>
        <fullName evidence="2">Uncharacterized protein</fullName>
    </submittedName>
</protein>
<proteinExistence type="predicted"/>
<evidence type="ECO:0000313" key="2">
    <source>
        <dbReference type="EMBL" id="TDW99753.1"/>
    </source>
</evidence>